<dbReference type="GO" id="GO:0008299">
    <property type="term" value="P:isoprenoid biosynthetic process"/>
    <property type="evidence" value="ECO:0007669"/>
    <property type="project" value="InterPro"/>
</dbReference>
<dbReference type="GO" id="GO:0046872">
    <property type="term" value="F:metal ion binding"/>
    <property type="evidence" value="ECO:0007669"/>
    <property type="project" value="UniProtKB-KW"/>
</dbReference>
<accession>A0A7Z9D4K5</accession>
<dbReference type="Pfam" id="PF00348">
    <property type="entry name" value="polyprenyl_synt"/>
    <property type="match status" value="1"/>
</dbReference>
<dbReference type="Proteomes" id="UP000282386">
    <property type="component" value="Chromosome"/>
</dbReference>
<dbReference type="EC" id="2.5.1.90" evidence="7"/>
<dbReference type="SUPFAM" id="SSF48576">
    <property type="entry name" value="Terpenoid synthases"/>
    <property type="match status" value="1"/>
</dbReference>
<dbReference type="InterPro" id="IPR033749">
    <property type="entry name" value="Polyprenyl_synt_CS"/>
</dbReference>
<comment type="cofactor">
    <cofactor evidence="1">
        <name>Mg(2+)</name>
        <dbReference type="ChEBI" id="CHEBI:18420"/>
    </cofactor>
</comment>
<dbReference type="InterPro" id="IPR008949">
    <property type="entry name" value="Isoprenoid_synthase_dom_sf"/>
</dbReference>
<dbReference type="Gene3D" id="1.10.600.10">
    <property type="entry name" value="Farnesyl Diphosphate Synthase"/>
    <property type="match status" value="1"/>
</dbReference>
<sequence>MATQSAFETQIQAEQQAYLQEVEAEMARFFTQQREMLSNISPDALSLLAAIEALSTGGKRLRALLSYWGWRGAGGVSILEDPKPLSVVRIGVAIELFQSAALIHDDIIDRSDTRRGAPAVHKRFENQHKSSAWRGDTFNYGLTGGIIAGDLCLSWSETMFARTGVGSLPNRTARTVFDTMRTEVMAGQYLDVLSEVIDSEDYDAALQRAQNVIRYKSAKYSCEHPLTLGGALALDAQQNQHHPILNAYRSFGLPLGEGFQLRDDQLGVFGEPETTGKPAGDDIREGKRTVLVALTEKNADQAGRSLLETCLGNPNLDVHDVQRVRGLMLSCGAVAQLEELIARKSAAIDTALAALPVPEQVREALEAIAAKALHRAA</sequence>
<evidence type="ECO:0000256" key="5">
    <source>
        <dbReference type="ARBA" id="ARBA00022842"/>
    </source>
</evidence>
<dbReference type="SFLD" id="SFLDS00005">
    <property type="entry name" value="Isoprenoid_Synthase_Type_I"/>
    <property type="match status" value="1"/>
</dbReference>
<evidence type="ECO:0000256" key="4">
    <source>
        <dbReference type="ARBA" id="ARBA00022723"/>
    </source>
</evidence>
<evidence type="ECO:0000313" key="7">
    <source>
        <dbReference type="EMBL" id="VEI22697.1"/>
    </source>
</evidence>
<protein>
    <submittedName>
        <fullName evidence="7">Octaprenyl-diphosphate synthase</fullName>
        <ecNumber evidence="7">2.5.1.90</ecNumber>
    </submittedName>
</protein>
<keyword evidence="4" id="KW-0479">Metal-binding</keyword>
<dbReference type="CDD" id="cd00685">
    <property type="entry name" value="Trans_IPPS_HT"/>
    <property type="match status" value="1"/>
</dbReference>
<name>A0A7Z9D4K5_9MICC</name>
<evidence type="ECO:0000256" key="3">
    <source>
        <dbReference type="ARBA" id="ARBA00022679"/>
    </source>
</evidence>
<gene>
    <name evidence="7" type="primary">ispB_1</name>
    <name evidence="7" type="ORF">NCTC10207_00782</name>
</gene>
<evidence type="ECO:0000256" key="6">
    <source>
        <dbReference type="RuleBase" id="RU004466"/>
    </source>
</evidence>
<reference evidence="7 8" key="1">
    <citation type="submission" date="2018-12" db="EMBL/GenBank/DDBJ databases">
        <authorList>
            <consortium name="Pathogen Informatics"/>
        </authorList>
    </citation>
    <scope>NUCLEOTIDE SEQUENCE [LARGE SCALE GENOMIC DNA]</scope>
    <source>
        <strain evidence="7 8">NCTC10207</strain>
    </source>
</reference>
<evidence type="ECO:0000256" key="2">
    <source>
        <dbReference type="ARBA" id="ARBA00006706"/>
    </source>
</evidence>
<dbReference type="PANTHER" id="PTHR12001">
    <property type="entry name" value="GERANYLGERANYL PYROPHOSPHATE SYNTHASE"/>
    <property type="match status" value="1"/>
</dbReference>
<dbReference type="GO" id="GO:0106350">
    <property type="term" value="F:all-trans-octaprenyl-diphosphate synthase activity"/>
    <property type="evidence" value="ECO:0007669"/>
    <property type="project" value="UniProtKB-EC"/>
</dbReference>
<dbReference type="PANTHER" id="PTHR12001:SF85">
    <property type="entry name" value="SHORT CHAIN ISOPRENYL DIPHOSPHATE SYNTHASE"/>
    <property type="match status" value="1"/>
</dbReference>
<dbReference type="EMBL" id="LR134479">
    <property type="protein sequence ID" value="VEI22697.1"/>
    <property type="molecule type" value="Genomic_DNA"/>
</dbReference>
<keyword evidence="5" id="KW-0460">Magnesium</keyword>
<organism evidence="7 8">
    <name type="scientific">Rothia aeria</name>
    <dbReference type="NCBI Taxonomy" id="172042"/>
    <lineage>
        <taxon>Bacteria</taxon>
        <taxon>Bacillati</taxon>
        <taxon>Actinomycetota</taxon>
        <taxon>Actinomycetes</taxon>
        <taxon>Micrococcales</taxon>
        <taxon>Micrococcaceae</taxon>
        <taxon>Rothia</taxon>
    </lineage>
</organism>
<dbReference type="PROSITE" id="PS00723">
    <property type="entry name" value="POLYPRENYL_SYNTHASE_1"/>
    <property type="match status" value="1"/>
</dbReference>
<comment type="similarity">
    <text evidence="2 6">Belongs to the FPP/GGPP synthase family.</text>
</comment>
<evidence type="ECO:0000313" key="8">
    <source>
        <dbReference type="Proteomes" id="UP000282386"/>
    </source>
</evidence>
<dbReference type="RefSeq" id="WP_126499826.1">
    <property type="nucleotide sequence ID" value="NZ_CAURCD010000021.1"/>
</dbReference>
<keyword evidence="3 6" id="KW-0808">Transferase</keyword>
<proteinExistence type="inferred from homology"/>
<dbReference type="AlphaFoldDB" id="A0A7Z9D4K5"/>
<evidence type="ECO:0000256" key="1">
    <source>
        <dbReference type="ARBA" id="ARBA00001946"/>
    </source>
</evidence>
<dbReference type="InterPro" id="IPR000092">
    <property type="entry name" value="Polyprenyl_synt"/>
</dbReference>